<reference evidence="2" key="1">
    <citation type="journal article" date="2020" name="Nature">
        <title>Giant virus diversity and host interactions through global metagenomics.</title>
        <authorList>
            <person name="Schulz F."/>
            <person name="Roux S."/>
            <person name="Paez-Espino D."/>
            <person name="Jungbluth S."/>
            <person name="Walsh D.A."/>
            <person name="Denef V.J."/>
            <person name="McMahon K.D."/>
            <person name="Konstantinidis K.T."/>
            <person name="Eloe-Fadrosh E.A."/>
            <person name="Kyrpides N.C."/>
            <person name="Woyke T."/>
        </authorList>
    </citation>
    <scope>NUCLEOTIDE SEQUENCE</scope>
    <source>
        <strain evidence="2">GVMAG-M-3300023174-134</strain>
    </source>
</reference>
<dbReference type="PANTHER" id="PTHR48104:SF30">
    <property type="entry name" value="METACASPASE-1"/>
    <property type="match status" value="1"/>
</dbReference>
<dbReference type="EMBL" id="MN739578">
    <property type="protein sequence ID" value="QHT14036.1"/>
    <property type="molecule type" value="Genomic_DNA"/>
</dbReference>
<dbReference type="AlphaFoldDB" id="A0A6C0DAL5"/>
<dbReference type="PANTHER" id="PTHR48104">
    <property type="entry name" value="METACASPASE-4"/>
    <property type="match status" value="1"/>
</dbReference>
<evidence type="ECO:0000259" key="1">
    <source>
        <dbReference type="Pfam" id="PF00656"/>
    </source>
</evidence>
<proteinExistence type="predicted"/>
<accession>A0A6C0DAL5</accession>
<protein>
    <recommendedName>
        <fullName evidence="1">Peptidase C14 caspase domain-containing protein</fullName>
    </recommendedName>
</protein>
<dbReference type="Pfam" id="PF00656">
    <property type="entry name" value="Peptidase_C14"/>
    <property type="match status" value="1"/>
</dbReference>
<dbReference type="Gene3D" id="3.40.50.12660">
    <property type="match status" value="1"/>
</dbReference>
<sequence length="285" mass="32349">MKKRALLIGINYINNPDYGLSGCIDDICYARNMLIDAYGYNKSNIIMLRDDTENPGLMPTYENIIRELNNIVSTNSDEIWIQYSGHGTQLQNKTDKSLIDDVIVPIDFYNNYIFDSDIYKILLKIRGCAILLFDCCHSGSIGNLPWTFMLSNNSKNDTNIITINNNNTMTNPNIYLISGCKDNQTSSDAFNKELSQDVGVFSNALNECLRDSNHQIDIMTLYKNICKKIIAAGYSQRPVLSCSTNTPNYMFSRYCEPNAKINAIITNSVKENTMRNRMNSIIKNI</sequence>
<dbReference type="GO" id="GO:0004197">
    <property type="term" value="F:cysteine-type endopeptidase activity"/>
    <property type="evidence" value="ECO:0007669"/>
    <property type="project" value="InterPro"/>
</dbReference>
<dbReference type="SUPFAM" id="SSF52129">
    <property type="entry name" value="Caspase-like"/>
    <property type="match status" value="1"/>
</dbReference>
<dbReference type="GO" id="GO:0005737">
    <property type="term" value="C:cytoplasm"/>
    <property type="evidence" value="ECO:0007669"/>
    <property type="project" value="TreeGrafter"/>
</dbReference>
<dbReference type="InterPro" id="IPR050452">
    <property type="entry name" value="Metacaspase"/>
</dbReference>
<feature type="domain" description="Peptidase C14 caspase" evidence="1">
    <location>
        <begin position="2"/>
        <end position="247"/>
    </location>
</feature>
<dbReference type="InterPro" id="IPR029030">
    <property type="entry name" value="Caspase-like_dom_sf"/>
</dbReference>
<evidence type="ECO:0000313" key="2">
    <source>
        <dbReference type="EMBL" id="QHT14036.1"/>
    </source>
</evidence>
<name>A0A6C0DAL5_9ZZZZ</name>
<dbReference type="InterPro" id="IPR011600">
    <property type="entry name" value="Pept_C14_caspase"/>
</dbReference>
<organism evidence="2">
    <name type="scientific">viral metagenome</name>
    <dbReference type="NCBI Taxonomy" id="1070528"/>
    <lineage>
        <taxon>unclassified sequences</taxon>
        <taxon>metagenomes</taxon>
        <taxon>organismal metagenomes</taxon>
    </lineage>
</organism>
<dbReference type="GO" id="GO:0006508">
    <property type="term" value="P:proteolysis"/>
    <property type="evidence" value="ECO:0007669"/>
    <property type="project" value="InterPro"/>
</dbReference>